<dbReference type="PANTHER" id="PTHR30529">
    <property type="entry name" value="CYTOCHROME B561"/>
    <property type="match status" value="1"/>
</dbReference>
<dbReference type="InterPro" id="IPR011577">
    <property type="entry name" value="Cyt_b561_bac/Ni-Hgenase"/>
</dbReference>
<dbReference type="SUPFAM" id="SSF81342">
    <property type="entry name" value="Transmembrane di-heme cytochromes"/>
    <property type="match status" value="1"/>
</dbReference>
<evidence type="ECO:0000313" key="15">
    <source>
        <dbReference type="EMBL" id="GHE30654.1"/>
    </source>
</evidence>
<keyword evidence="6 13" id="KW-0812">Transmembrane</keyword>
<evidence type="ECO:0000313" key="16">
    <source>
        <dbReference type="Proteomes" id="UP000636453"/>
    </source>
</evidence>
<reference evidence="15" key="2">
    <citation type="submission" date="2020-09" db="EMBL/GenBank/DDBJ databases">
        <authorList>
            <person name="Sun Q."/>
            <person name="Kim S."/>
        </authorList>
    </citation>
    <scope>NUCLEOTIDE SEQUENCE</scope>
    <source>
        <strain evidence="15">KCTC 32020</strain>
    </source>
</reference>
<feature type="transmembrane region" description="Helical" evidence="13">
    <location>
        <begin position="16"/>
        <end position="34"/>
    </location>
</feature>
<dbReference type="OrthoDB" id="8589936at2"/>
<dbReference type="Gene3D" id="1.20.950.20">
    <property type="entry name" value="Transmembrane di-heme cytochromes, Chain C"/>
    <property type="match status" value="2"/>
</dbReference>
<evidence type="ECO:0000256" key="4">
    <source>
        <dbReference type="ARBA" id="ARBA00022475"/>
    </source>
</evidence>
<dbReference type="InterPro" id="IPR016174">
    <property type="entry name" value="Di-haem_cyt_TM"/>
</dbReference>
<keyword evidence="9 13" id="KW-1133">Transmembrane helix</keyword>
<dbReference type="RefSeq" id="WP_146473437.1">
    <property type="nucleotide sequence ID" value="NZ_BNCF01000004.1"/>
</dbReference>
<keyword evidence="4" id="KW-1003">Cell membrane</keyword>
<dbReference type="InterPro" id="IPR052168">
    <property type="entry name" value="Cytochrome_b561_oxidase"/>
</dbReference>
<keyword evidence="8" id="KW-0249">Electron transport</keyword>
<protein>
    <submittedName>
        <fullName evidence="15">Cytochrome b</fullName>
    </submittedName>
</protein>
<evidence type="ECO:0000256" key="12">
    <source>
        <dbReference type="ARBA" id="ARBA00037975"/>
    </source>
</evidence>
<dbReference type="EMBL" id="BNCF01000004">
    <property type="protein sequence ID" value="GHE30654.1"/>
    <property type="molecule type" value="Genomic_DNA"/>
</dbReference>
<dbReference type="GO" id="GO:0046872">
    <property type="term" value="F:metal ion binding"/>
    <property type="evidence" value="ECO:0007669"/>
    <property type="project" value="UniProtKB-KW"/>
</dbReference>
<keyword evidence="3" id="KW-0813">Transport</keyword>
<dbReference type="Proteomes" id="UP000636453">
    <property type="component" value="Unassembled WGS sequence"/>
</dbReference>
<evidence type="ECO:0000256" key="1">
    <source>
        <dbReference type="ARBA" id="ARBA00001970"/>
    </source>
</evidence>
<feature type="transmembrane region" description="Helical" evidence="13">
    <location>
        <begin position="88"/>
        <end position="108"/>
    </location>
</feature>
<evidence type="ECO:0000256" key="2">
    <source>
        <dbReference type="ARBA" id="ARBA00004651"/>
    </source>
</evidence>
<evidence type="ECO:0000256" key="11">
    <source>
        <dbReference type="ARBA" id="ARBA00023136"/>
    </source>
</evidence>
<keyword evidence="10" id="KW-0408">Iron</keyword>
<evidence type="ECO:0000256" key="7">
    <source>
        <dbReference type="ARBA" id="ARBA00022723"/>
    </source>
</evidence>
<organism evidence="15 16">
    <name type="scientific">Vulcaniibacterium thermophilum</name>
    <dbReference type="NCBI Taxonomy" id="1169913"/>
    <lineage>
        <taxon>Bacteria</taxon>
        <taxon>Pseudomonadati</taxon>
        <taxon>Pseudomonadota</taxon>
        <taxon>Gammaproteobacteria</taxon>
        <taxon>Lysobacterales</taxon>
        <taxon>Lysobacteraceae</taxon>
        <taxon>Vulcaniibacterium</taxon>
    </lineage>
</organism>
<keyword evidence="5" id="KW-0349">Heme</keyword>
<dbReference type="GO" id="GO:0009055">
    <property type="term" value="F:electron transfer activity"/>
    <property type="evidence" value="ECO:0007669"/>
    <property type="project" value="InterPro"/>
</dbReference>
<evidence type="ECO:0000256" key="8">
    <source>
        <dbReference type="ARBA" id="ARBA00022982"/>
    </source>
</evidence>
<name>A0A918YZS3_9GAMM</name>
<feature type="transmembrane region" description="Helical" evidence="13">
    <location>
        <begin position="46"/>
        <end position="67"/>
    </location>
</feature>
<dbReference type="Pfam" id="PF01292">
    <property type="entry name" value="Ni_hydr_CYTB"/>
    <property type="match status" value="1"/>
</dbReference>
<dbReference type="GO" id="GO:0020037">
    <property type="term" value="F:heme binding"/>
    <property type="evidence" value="ECO:0007669"/>
    <property type="project" value="TreeGrafter"/>
</dbReference>
<dbReference type="AlphaFoldDB" id="A0A918YZS3"/>
<accession>A0A918YZS3</accession>
<proteinExistence type="inferred from homology"/>
<reference evidence="15" key="1">
    <citation type="journal article" date="2014" name="Int. J. Syst. Evol. Microbiol.">
        <title>Complete genome sequence of Corynebacterium casei LMG S-19264T (=DSM 44701T), isolated from a smear-ripened cheese.</title>
        <authorList>
            <consortium name="US DOE Joint Genome Institute (JGI-PGF)"/>
            <person name="Walter F."/>
            <person name="Albersmeier A."/>
            <person name="Kalinowski J."/>
            <person name="Ruckert C."/>
        </authorList>
    </citation>
    <scope>NUCLEOTIDE SEQUENCE</scope>
    <source>
        <strain evidence="15">KCTC 32020</strain>
    </source>
</reference>
<evidence type="ECO:0000256" key="9">
    <source>
        <dbReference type="ARBA" id="ARBA00022989"/>
    </source>
</evidence>
<feature type="transmembrane region" description="Helical" evidence="13">
    <location>
        <begin position="145"/>
        <end position="167"/>
    </location>
</feature>
<evidence type="ECO:0000256" key="5">
    <source>
        <dbReference type="ARBA" id="ARBA00022617"/>
    </source>
</evidence>
<keyword evidence="11 13" id="KW-0472">Membrane</keyword>
<evidence type="ECO:0000256" key="13">
    <source>
        <dbReference type="SAM" id="Phobius"/>
    </source>
</evidence>
<dbReference type="GO" id="GO:0005886">
    <property type="term" value="C:plasma membrane"/>
    <property type="evidence" value="ECO:0007669"/>
    <property type="project" value="UniProtKB-SubCell"/>
</dbReference>
<evidence type="ECO:0000256" key="3">
    <source>
        <dbReference type="ARBA" id="ARBA00022448"/>
    </source>
</evidence>
<comment type="caution">
    <text evidence="15">The sequence shown here is derived from an EMBL/GenBank/DDBJ whole genome shotgun (WGS) entry which is preliminary data.</text>
</comment>
<comment type="cofactor">
    <cofactor evidence="1">
        <name>heme b</name>
        <dbReference type="ChEBI" id="CHEBI:60344"/>
    </cofactor>
</comment>
<evidence type="ECO:0000259" key="14">
    <source>
        <dbReference type="Pfam" id="PF01292"/>
    </source>
</evidence>
<keyword evidence="7" id="KW-0479">Metal-binding</keyword>
<keyword evidence="16" id="KW-1185">Reference proteome</keyword>
<dbReference type="GO" id="GO:0022904">
    <property type="term" value="P:respiratory electron transport chain"/>
    <property type="evidence" value="ECO:0007669"/>
    <property type="project" value="InterPro"/>
</dbReference>
<feature type="domain" description="Cytochrome b561 bacterial/Ni-hydrogenase" evidence="14">
    <location>
        <begin position="8"/>
        <end position="177"/>
    </location>
</feature>
<comment type="similarity">
    <text evidence="12">Belongs to the cytochrome b561 family.</text>
</comment>
<gene>
    <name evidence="15" type="primary">yodB</name>
    <name evidence="15" type="ORF">GCM10007167_10830</name>
</gene>
<dbReference type="PANTHER" id="PTHR30529:SF7">
    <property type="entry name" value="CYTOCHROME B561 BACTERIAL_NI-HYDROGENASE DOMAIN-CONTAINING PROTEIN"/>
    <property type="match status" value="1"/>
</dbReference>
<evidence type="ECO:0000256" key="10">
    <source>
        <dbReference type="ARBA" id="ARBA00023004"/>
    </source>
</evidence>
<evidence type="ECO:0000256" key="6">
    <source>
        <dbReference type="ARBA" id="ARBA00022692"/>
    </source>
</evidence>
<sequence>MNWKNVDRWGPVSQSLHWLIVLLILALAAIGLTMGELPNGPGKIRIYALHKSLGITVLALAVARIAWRLYAGAPRPLPGPGWQRRLASLTHLALYALLLVMPLSGWVLNSAAGFPLQWFGLVKLPSLAGRDEGLHELAEEIHENAFWLLALLVVLHAAAALYHHLFVGDDTLRRMLPRARPPRRPGGA</sequence>
<comment type="subcellular location">
    <subcellularLocation>
        <location evidence="2">Cell membrane</location>
        <topology evidence="2">Multi-pass membrane protein</topology>
    </subcellularLocation>
</comment>